<organism evidence="2 3">
    <name type="scientific">Plectus sambesii</name>
    <dbReference type="NCBI Taxonomy" id="2011161"/>
    <lineage>
        <taxon>Eukaryota</taxon>
        <taxon>Metazoa</taxon>
        <taxon>Ecdysozoa</taxon>
        <taxon>Nematoda</taxon>
        <taxon>Chromadorea</taxon>
        <taxon>Plectida</taxon>
        <taxon>Plectina</taxon>
        <taxon>Plectoidea</taxon>
        <taxon>Plectidae</taxon>
        <taxon>Plectus</taxon>
    </lineage>
</organism>
<protein>
    <submittedName>
        <fullName evidence="3">Uncharacterized protein</fullName>
    </submittedName>
</protein>
<proteinExistence type="predicted"/>
<accession>A0A914WH88</accession>
<name>A0A914WH88_9BILA</name>
<evidence type="ECO:0000256" key="1">
    <source>
        <dbReference type="SAM" id="SignalP"/>
    </source>
</evidence>
<evidence type="ECO:0000313" key="2">
    <source>
        <dbReference type="Proteomes" id="UP000887566"/>
    </source>
</evidence>
<dbReference type="Proteomes" id="UP000887566">
    <property type="component" value="Unplaced"/>
</dbReference>
<feature type="signal peptide" evidence="1">
    <location>
        <begin position="1"/>
        <end position="22"/>
    </location>
</feature>
<keyword evidence="2" id="KW-1185">Reference proteome</keyword>
<evidence type="ECO:0000313" key="3">
    <source>
        <dbReference type="WBParaSite" id="PSAMB.scaffold4226size15273.g23791.t1"/>
    </source>
</evidence>
<keyword evidence="1" id="KW-0732">Signal</keyword>
<feature type="chain" id="PRO_5037962183" evidence="1">
    <location>
        <begin position="23"/>
        <end position="84"/>
    </location>
</feature>
<sequence>MNTPSFYYLLLITILLATVVETNDKLKRPSSFRAYNVGLNGFGSLQSKINRQFYKMRDDAALESKLQGMVADRIEQIRMSRSSF</sequence>
<reference evidence="3" key="1">
    <citation type="submission" date="2022-11" db="UniProtKB">
        <authorList>
            <consortium name="WormBaseParasite"/>
        </authorList>
    </citation>
    <scope>IDENTIFICATION</scope>
</reference>
<dbReference type="WBParaSite" id="PSAMB.scaffold4226size15273.g23791.t1">
    <property type="protein sequence ID" value="PSAMB.scaffold4226size15273.g23791.t1"/>
    <property type="gene ID" value="PSAMB.scaffold4226size15273.g23791"/>
</dbReference>
<dbReference type="AlphaFoldDB" id="A0A914WH88"/>